<accession>A0A429ZQ07</accession>
<dbReference type="GO" id="GO:0003677">
    <property type="term" value="F:DNA binding"/>
    <property type="evidence" value="ECO:0007669"/>
    <property type="project" value="UniProtKB-KW"/>
</dbReference>
<reference evidence="4 5" key="1">
    <citation type="submission" date="2017-05" db="EMBL/GenBank/DDBJ databases">
        <title>Vagococcus spp. assemblies.</title>
        <authorList>
            <person name="Gulvik C.A."/>
        </authorList>
    </citation>
    <scope>NUCLEOTIDE SEQUENCE [LARGE SCALE GENOMIC DNA]</scope>
    <source>
        <strain evidence="4 5">NCFB 2777</strain>
    </source>
</reference>
<dbReference type="SUPFAM" id="SSF47413">
    <property type="entry name" value="lambda repressor-like DNA-binding domains"/>
    <property type="match status" value="1"/>
</dbReference>
<dbReference type="InterPro" id="IPR001387">
    <property type="entry name" value="Cro/C1-type_HTH"/>
</dbReference>
<dbReference type="SMART" id="SM00530">
    <property type="entry name" value="HTH_XRE"/>
    <property type="match status" value="1"/>
</dbReference>
<sequence length="217" mass="25034">MTIGKRIKAGRIARGLSQEDIAKEMFLTRQTISKWENDKSIPDIYNFIFLSNLLEVTVAELSGISDFKKPNNEASVQAENKRRERDKLRKRTGIMLMIAFFTLLFALMAHGIYINYVTEKRTEESIAKRYLTVYGVETINYKLKGDEHSVKDDNDGIVSFILADGSLVDDLSYKNIKSLGLLNQDNQSFKSSELDNFAKTKQVDMLWLLKYWEEHSE</sequence>
<dbReference type="OrthoDB" id="4427456at2"/>
<dbReference type="RefSeq" id="WP_126779605.1">
    <property type="nucleotide sequence ID" value="NZ_NGJU01000009.1"/>
</dbReference>
<organism evidence="4 5">
    <name type="scientific">Vagococcus salmoninarum</name>
    <dbReference type="NCBI Taxonomy" id="2739"/>
    <lineage>
        <taxon>Bacteria</taxon>
        <taxon>Bacillati</taxon>
        <taxon>Bacillota</taxon>
        <taxon>Bacilli</taxon>
        <taxon>Lactobacillales</taxon>
        <taxon>Enterococcaceae</taxon>
        <taxon>Vagococcus</taxon>
    </lineage>
</organism>
<dbReference type="CDD" id="cd00093">
    <property type="entry name" value="HTH_XRE"/>
    <property type="match status" value="1"/>
</dbReference>
<name>A0A429ZQ07_9ENTE</name>
<dbReference type="GeneID" id="98568171"/>
<dbReference type="Proteomes" id="UP000287239">
    <property type="component" value="Unassembled WGS sequence"/>
</dbReference>
<gene>
    <name evidence="4" type="ORF">CBF35_07300</name>
</gene>
<dbReference type="PROSITE" id="PS50943">
    <property type="entry name" value="HTH_CROC1"/>
    <property type="match status" value="1"/>
</dbReference>
<evidence type="ECO:0000256" key="2">
    <source>
        <dbReference type="SAM" id="Phobius"/>
    </source>
</evidence>
<evidence type="ECO:0000313" key="4">
    <source>
        <dbReference type="EMBL" id="RST95766.1"/>
    </source>
</evidence>
<dbReference type="PANTHER" id="PTHR46558">
    <property type="entry name" value="TRACRIPTIONAL REGULATORY PROTEIN-RELATED-RELATED"/>
    <property type="match status" value="1"/>
</dbReference>
<dbReference type="AlphaFoldDB" id="A0A429ZQ07"/>
<dbReference type="Pfam" id="PF01381">
    <property type="entry name" value="HTH_3"/>
    <property type="match status" value="1"/>
</dbReference>
<protein>
    <recommendedName>
        <fullName evidence="3">HTH cro/C1-type domain-containing protein</fullName>
    </recommendedName>
</protein>
<dbReference type="PANTHER" id="PTHR46558:SF4">
    <property type="entry name" value="DNA-BIDING PHAGE PROTEIN"/>
    <property type="match status" value="1"/>
</dbReference>
<comment type="caution">
    <text evidence="4">The sequence shown here is derived from an EMBL/GenBank/DDBJ whole genome shotgun (WGS) entry which is preliminary data.</text>
</comment>
<feature type="transmembrane region" description="Helical" evidence="2">
    <location>
        <begin position="92"/>
        <end position="113"/>
    </location>
</feature>
<keyword evidence="2" id="KW-0812">Transmembrane</keyword>
<dbReference type="InterPro" id="IPR010982">
    <property type="entry name" value="Lambda_DNA-bd_dom_sf"/>
</dbReference>
<feature type="domain" description="HTH cro/C1-type" evidence="3">
    <location>
        <begin position="7"/>
        <end position="61"/>
    </location>
</feature>
<proteinExistence type="predicted"/>
<keyword evidence="5" id="KW-1185">Reference proteome</keyword>
<keyword evidence="1" id="KW-0238">DNA-binding</keyword>
<evidence type="ECO:0000259" key="3">
    <source>
        <dbReference type="PROSITE" id="PS50943"/>
    </source>
</evidence>
<keyword evidence="2" id="KW-0472">Membrane</keyword>
<dbReference type="EMBL" id="NGJU01000009">
    <property type="protein sequence ID" value="RST95766.1"/>
    <property type="molecule type" value="Genomic_DNA"/>
</dbReference>
<evidence type="ECO:0000256" key="1">
    <source>
        <dbReference type="ARBA" id="ARBA00023125"/>
    </source>
</evidence>
<dbReference type="Gene3D" id="1.10.260.40">
    <property type="entry name" value="lambda repressor-like DNA-binding domains"/>
    <property type="match status" value="1"/>
</dbReference>
<keyword evidence="2" id="KW-1133">Transmembrane helix</keyword>
<evidence type="ECO:0000313" key="5">
    <source>
        <dbReference type="Proteomes" id="UP000287239"/>
    </source>
</evidence>